<dbReference type="InterPro" id="IPR036271">
    <property type="entry name" value="Tet_transcr_reg_TetR-rel_C_sf"/>
</dbReference>
<keyword evidence="1" id="KW-0805">Transcription regulation</keyword>
<dbReference type="SUPFAM" id="SSF48498">
    <property type="entry name" value="Tetracyclin repressor-like, C-terminal domain"/>
    <property type="match status" value="1"/>
</dbReference>
<proteinExistence type="predicted"/>
<dbReference type="EMBL" id="WPNZ01000017">
    <property type="protein sequence ID" value="MVO88560.1"/>
    <property type="molecule type" value="Genomic_DNA"/>
</dbReference>
<dbReference type="AlphaFoldDB" id="A0A6L6X4K9"/>
<keyword evidence="2 4" id="KW-0238">DNA-binding</keyword>
<dbReference type="InterPro" id="IPR001647">
    <property type="entry name" value="HTH_TetR"/>
</dbReference>
<dbReference type="Proteomes" id="UP000483802">
    <property type="component" value="Unassembled WGS sequence"/>
</dbReference>
<accession>A0A6L6X4K9</accession>
<evidence type="ECO:0000313" key="7">
    <source>
        <dbReference type="Proteomes" id="UP000483802"/>
    </source>
</evidence>
<name>A0A6L6X4K9_9ACTN</name>
<evidence type="ECO:0000256" key="4">
    <source>
        <dbReference type="PROSITE-ProRule" id="PRU00335"/>
    </source>
</evidence>
<dbReference type="GO" id="GO:0000976">
    <property type="term" value="F:transcription cis-regulatory region binding"/>
    <property type="evidence" value="ECO:0007669"/>
    <property type="project" value="TreeGrafter"/>
</dbReference>
<feature type="domain" description="HTH tetR-type" evidence="5">
    <location>
        <begin position="44"/>
        <end position="103"/>
    </location>
</feature>
<dbReference type="SUPFAM" id="SSF46689">
    <property type="entry name" value="Homeodomain-like"/>
    <property type="match status" value="1"/>
</dbReference>
<protein>
    <submittedName>
        <fullName evidence="6">TetR family transcriptional regulator</fullName>
    </submittedName>
</protein>
<organism evidence="6 7">
    <name type="scientific">Streptomyces typhae</name>
    <dbReference type="NCBI Taxonomy" id="2681492"/>
    <lineage>
        <taxon>Bacteria</taxon>
        <taxon>Bacillati</taxon>
        <taxon>Actinomycetota</taxon>
        <taxon>Actinomycetes</taxon>
        <taxon>Kitasatosporales</taxon>
        <taxon>Streptomycetaceae</taxon>
        <taxon>Streptomyces</taxon>
    </lineage>
</organism>
<keyword evidence="3" id="KW-0804">Transcription</keyword>
<dbReference type="PANTHER" id="PTHR30055:SF234">
    <property type="entry name" value="HTH-TYPE TRANSCRIPTIONAL REGULATOR BETI"/>
    <property type="match status" value="1"/>
</dbReference>
<sequence length="232" mass="25138">MVVSFSPPSTVSKLTTWVKLGWRESVGTLAGAVPSESRLRADARRNSEQIRAAAIGAFQGRGLTVPLEEVAKAAGVSKATIFNRFGGRIGLIEAVIEEVVAAELFAAIDRTRTIADAGERIAYYLTAIRDLQYRQPAVNDVLLQTYPNSQQLMEICRAGSEVNDELVAAARASGVLRPEFTAGDLHALFVDTALALKHGKRPPRDAFDRRTTYLLDGIRGPRSTSGGRMDKP</sequence>
<dbReference type="Pfam" id="PF00440">
    <property type="entry name" value="TetR_N"/>
    <property type="match status" value="1"/>
</dbReference>
<evidence type="ECO:0000256" key="2">
    <source>
        <dbReference type="ARBA" id="ARBA00023125"/>
    </source>
</evidence>
<dbReference type="InterPro" id="IPR050109">
    <property type="entry name" value="HTH-type_TetR-like_transc_reg"/>
</dbReference>
<reference evidence="6 7" key="1">
    <citation type="submission" date="2019-11" db="EMBL/GenBank/DDBJ databases">
        <title>Streptomyces typhae sp. nov., a novel endophytic actinomycete isolated from the root of cattail pollen (Typha angustifolia L.).</title>
        <authorList>
            <person name="Peng C."/>
        </authorList>
    </citation>
    <scope>NUCLEOTIDE SEQUENCE [LARGE SCALE GENOMIC DNA]</scope>
    <source>
        <strain evidence="7">p1417</strain>
    </source>
</reference>
<keyword evidence="7" id="KW-1185">Reference proteome</keyword>
<gene>
    <name evidence="6" type="ORF">GPA10_28320</name>
</gene>
<evidence type="ECO:0000256" key="1">
    <source>
        <dbReference type="ARBA" id="ARBA00023015"/>
    </source>
</evidence>
<evidence type="ECO:0000259" key="5">
    <source>
        <dbReference type="PROSITE" id="PS50977"/>
    </source>
</evidence>
<dbReference type="InterPro" id="IPR009057">
    <property type="entry name" value="Homeodomain-like_sf"/>
</dbReference>
<comment type="caution">
    <text evidence="6">The sequence shown here is derived from an EMBL/GenBank/DDBJ whole genome shotgun (WGS) entry which is preliminary data.</text>
</comment>
<dbReference type="PANTHER" id="PTHR30055">
    <property type="entry name" value="HTH-TYPE TRANSCRIPTIONAL REGULATOR RUTR"/>
    <property type="match status" value="1"/>
</dbReference>
<feature type="DNA-binding region" description="H-T-H motif" evidence="4">
    <location>
        <begin position="66"/>
        <end position="85"/>
    </location>
</feature>
<dbReference type="PROSITE" id="PS50977">
    <property type="entry name" value="HTH_TETR_2"/>
    <property type="match status" value="1"/>
</dbReference>
<evidence type="ECO:0000256" key="3">
    <source>
        <dbReference type="ARBA" id="ARBA00023163"/>
    </source>
</evidence>
<dbReference type="Gene3D" id="1.10.357.10">
    <property type="entry name" value="Tetracycline Repressor, domain 2"/>
    <property type="match status" value="1"/>
</dbReference>
<dbReference type="GO" id="GO:0003700">
    <property type="term" value="F:DNA-binding transcription factor activity"/>
    <property type="evidence" value="ECO:0007669"/>
    <property type="project" value="TreeGrafter"/>
</dbReference>
<evidence type="ECO:0000313" key="6">
    <source>
        <dbReference type="EMBL" id="MVO88560.1"/>
    </source>
</evidence>